<dbReference type="InterPro" id="IPR000819">
    <property type="entry name" value="Peptidase_M17_C"/>
</dbReference>
<dbReference type="PROSITE" id="PS00631">
    <property type="entry name" value="CYTOSOL_AP"/>
    <property type="match status" value="1"/>
</dbReference>
<dbReference type="SUPFAM" id="SSF52949">
    <property type="entry name" value="Macro domain-like"/>
    <property type="match status" value="1"/>
</dbReference>
<dbReference type="EC" id="3.4.11.10" evidence="8"/>
<dbReference type="PANTHER" id="PTHR11963">
    <property type="entry name" value="LEUCINE AMINOPEPTIDASE-RELATED"/>
    <property type="match status" value="1"/>
</dbReference>
<dbReference type="PRINTS" id="PR00481">
    <property type="entry name" value="LAMNOPPTDASE"/>
</dbReference>
<feature type="active site" evidence="8">
    <location>
        <position position="332"/>
    </location>
</feature>
<keyword evidence="8" id="KW-0479">Metal-binding</keyword>
<reference evidence="11" key="1">
    <citation type="journal article" date="2019" name="Int. J. Syst. Evol. Microbiol.">
        <title>The Global Catalogue of Microorganisms (GCM) 10K type strain sequencing project: providing services to taxonomists for standard genome sequencing and annotation.</title>
        <authorList>
            <consortium name="The Broad Institute Genomics Platform"/>
            <consortium name="The Broad Institute Genome Sequencing Center for Infectious Disease"/>
            <person name="Wu L."/>
            <person name="Ma J."/>
        </authorList>
    </citation>
    <scope>NUCLEOTIDE SEQUENCE [LARGE SCALE GENOMIC DNA]</scope>
    <source>
        <strain evidence="11">JCM 11136</strain>
    </source>
</reference>
<evidence type="ECO:0000256" key="3">
    <source>
        <dbReference type="ARBA" id="ARBA00009528"/>
    </source>
</evidence>
<keyword evidence="11" id="KW-1185">Reference proteome</keyword>
<dbReference type="Pfam" id="PF02789">
    <property type="entry name" value="Peptidase_M17_N"/>
    <property type="match status" value="1"/>
</dbReference>
<feature type="binding site" evidence="8">
    <location>
        <position position="251"/>
    </location>
    <ligand>
        <name>Mn(2+)</name>
        <dbReference type="ChEBI" id="CHEBI:29035"/>
        <label>2</label>
    </ligand>
</feature>
<feature type="binding site" evidence="8">
    <location>
        <position position="246"/>
    </location>
    <ligand>
        <name>Mn(2+)</name>
        <dbReference type="ChEBI" id="CHEBI:29035"/>
        <label>2</label>
    </ligand>
</feature>
<feature type="binding site" evidence="8">
    <location>
        <position position="269"/>
    </location>
    <ligand>
        <name>Mn(2+)</name>
        <dbReference type="ChEBI" id="CHEBI:29035"/>
        <label>2</label>
    </ligand>
</feature>
<dbReference type="InterPro" id="IPR008283">
    <property type="entry name" value="Peptidase_M17_N"/>
</dbReference>
<evidence type="ECO:0000256" key="2">
    <source>
        <dbReference type="ARBA" id="ARBA00000967"/>
    </source>
</evidence>
<dbReference type="InterPro" id="IPR023042">
    <property type="entry name" value="Peptidase_M17_leu_NH2_pept"/>
</dbReference>
<evidence type="ECO:0000313" key="10">
    <source>
        <dbReference type="EMBL" id="GAA0950045.1"/>
    </source>
</evidence>
<dbReference type="SUPFAM" id="SSF53187">
    <property type="entry name" value="Zn-dependent exopeptidases"/>
    <property type="match status" value="1"/>
</dbReference>
<keyword evidence="6 8" id="KW-0378">Hydrolase</keyword>
<dbReference type="EMBL" id="BAAAHQ010000046">
    <property type="protein sequence ID" value="GAA0950045.1"/>
    <property type="molecule type" value="Genomic_DNA"/>
</dbReference>
<name>A0ABP4BIU9_9ACTN</name>
<proteinExistence type="inferred from homology"/>
<dbReference type="InterPro" id="IPR011356">
    <property type="entry name" value="Leucine_aapep/pepB"/>
</dbReference>
<evidence type="ECO:0000256" key="7">
    <source>
        <dbReference type="ARBA" id="ARBA00049972"/>
    </source>
</evidence>
<keyword evidence="8" id="KW-0464">Manganese</keyword>
<keyword evidence="8" id="KW-0963">Cytoplasm</keyword>
<dbReference type="RefSeq" id="WP_425564083.1">
    <property type="nucleotide sequence ID" value="NZ_BAAAHQ010000046.1"/>
</dbReference>
<protein>
    <recommendedName>
        <fullName evidence="8">Probable cytosol aminopeptidase</fullName>
        <ecNumber evidence="8">3.4.11.1</ecNumber>
    </recommendedName>
    <alternativeName>
        <fullName evidence="8">Leucine aminopeptidase</fullName>
        <shortName evidence="8">LAP</shortName>
        <ecNumber evidence="8">3.4.11.10</ecNumber>
    </alternativeName>
    <alternativeName>
        <fullName evidence="8">Leucyl aminopeptidase</fullName>
    </alternativeName>
</protein>
<feature type="binding site" evidence="8">
    <location>
        <position position="330"/>
    </location>
    <ligand>
        <name>Mn(2+)</name>
        <dbReference type="ChEBI" id="CHEBI:29035"/>
        <label>2</label>
    </ligand>
</feature>
<accession>A0ABP4BIU9</accession>
<evidence type="ECO:0000256" key="4">
    <source>
        <dbReference type="ARBA" id="ARBA00022438"/>
    </source>
</evidence>
<feature type="binding site" evidence="8">
    <location>
        <position position="328"/>
    </location>
    <ligand>
        <name>Mn(2+)</name>
        <dbReference type="ChEBI" id="CHEBI:29035"/>
        <label>1</label>
    </ligand>
</feature>
<keyword evidence="4 8" id="KW-0031">Aminopeptidase</keyword>
<dbReference type="EC" id="3.4.11.1" evidence="8"/>
<evidence type="ECO:0000256" key="8">
    <source>
        <dbReference type="HAMAP-Rule" id="MF_00181"/>
    </source>
</evidence>
<comment type="similarity">
    <text evidence="3 8">Belongs to the peptidase M17 family.</text>
</comment>
<comment type="catalytic activity">
    <reaction evidence="2 8">
        <text>Release of an N-terminal amino acid, preferentially leucine, but not glutamic or aspartic acids.</text>
        <dbReference type="EC" id="3.4.11.10"/>
    </reaction>
</comment>
<comment type="caution">
    <text evidence="10">The sequence shown here is derived from an EMBL/GenBank/DDBJ whole genome shotgun (WGS) entry which is preliminary data.</text>
</comment>
<comment type="subcellular location">
    <subcellularLocation>
        <location evidence="8">Cytoplasm</location>
    </subcellularLocation>
</comment>
<comment type="catalytic activity">
    <reaction evidence="1 8">
        <text>Release of an N-terminal amino acid, Xaa-|-Yaa-, in which Xaa is preferably Leu, but may be other amino acids including Pro although not Arg or Lys, and Yaa may be Pro. Amino acid amides and methyl esters are also readily hydrolyzed, but rates on arylamides are exceedingly low.</text>
        <dbReference type="EC" id="3.4.11.1"/>
    </reaction>
</comment>
<dbReference type="Gene3D" id="3.40.630.10">
    <property type="entry name" value="Zn peptidases"/>
    <property type="match status" value="1"/>
</dbReference>
<evidence type="ECO:0000256" key="6">
    <source>
        <dbReference type="ARBA" id="ARBA00022801"/>
    </source>
</evidence>
<dbReference type="CDD" id="cd00433">
    <property type="entry name" value="Peptidase_M17"/>
    <property type="match status" value="1"/>
</dbReference>
<evidence type="ECO:0000256" key="5">
    <source>
        <dbReference type="ARBA" id="ARBA00022670"/>
    </source>
</evidence>
<feature type="domain" description="Cytosol aminopeptidase" evidence="9">
    <location>
        <begin position="326"/>
        <end position="333"/>
    </location>
</feature>
<feature type="binding site" evidence="8">
    <location>
        <position position="330"/>
    </location>
    <ligand>
        <name>Mn(2+)</name>
        <dbReference type="ChEBI" id="CHEBI:29035"/>
        <label>1</label>
    </ligand>
</feature>
<organism evidence="10 11">
    <name type="scientific">Nonomuraea longicatena</name>
    <dbReference type="NCBI Taxonomy" id="83682"/>
    <lineage>
        <taxon>Bacteria</taxon>
        <taxon>Bacillati</taxon>
        <taxon>Actinomycetota</taxon>
        <taxon>Actinomycetes</taxon>
        <taxon>Streptosporangiales</taxon>
        <taxon>Streptosporangiaceae</taxon>
        <taxon>Nonomuraea</taxon>
    </lineage>
</organism>
<dbReference type="Proteomes" id="UP001501578">
    <property type="component" value="Unassembled WGS sequence"/>
</dbReference>
<feature type="active site" evidence="8">
    <location>
        <position position="258"/>
    </location>
</feature>
<evidence type="ECO:0000313" key="11">
    <source>
        <dbReference type="Proteomes" id="UP001501578"/>
    </source>
</evidence>
<feature type="binding site" evidence="8">
    <location>
        <position position="251"/>
    </location>
    <ligand>
        <name>Mn(2+)</name>
        <dbReference type="ChEBI" id="CHEBI:29035"/>
        <label>1</label>
    </ligand>
</feature>
<comment type="cofactor">
    <cofactor evidence="8">
        <name>Mn(2+)</name>
        <dbReference type="ChEBI" id="CHEBI:29035"/>
    </cofactor>
    <text evidence="8">Binds 2 manganese ions per subunit.</text>
</comment>
<dbReference type="InterPro" id="IPR043472">
    <property type="entry name" value="Macro_dom-like"/>
</dbReference>
<evidence type="ECO:0000259" key="9">
    <source>
        <dbReference type="PROSITE" id="PS00631"/>
    </source>
</evidence>
<comment type="function">
    <text evidence="7 8">Presumably involved in the processing and regular turnover of intracellular proteins. Catalyzes the removal of unsubstituted N-terminal amino acids from various peptides.</text>
</comment>
<dbReference type="PANTHER" id="PTHR11963:SF23">
    <property type="entry name" value="CYTOSOL AMINOPEPTIDASE"/>
    <property type="match status" value="1"/>
</dbReference>
<dbReference type="Pfam" id="PF00883">
    <property type="entry name" value="Peptidase_M17"/>
    <property type="match status" value="1"/>
</dbReference>
<keyword evidence="5 8" id="KW-0645">Protease</keyword>
<dbReference type="HAMAP" id="MF_00181">
    <property type="entry name" value="Cytosol_peptidase_M17"/>
    <property type="match status" value="1"/>
</dbReference>
<evidence type="ECO:0000256" key="1">
    <source>
        <dbReference type="ARBA" id="ARBA00000135"/>
    </source>
</evidence>
<sequence>MPIQTTMSVVAEAPVGAELLAVPYSPDLNPSLPGDLPVPVGALLAHYEAKGEAGEIVEVPVALGEGVGRVLLYGTGDGSPKAQRKAASALSRRAKGRAELTVVVPSSDASAFAEAALLAAYTFRMGTPGKPPVGSLVLVGADEPSALRGAAVARAVALARDLANTPASVKNPQWLAEQATGQATGQATVQAPGQDVAVKVWDEEALRADGFGGILAVGQGSASPPRLIRLSYDPPGAVKHVVLVGKGITFDTGGLSLKPSENMKLQKTDMAGGAVVISVMSALAGLGVPVKVTGLVAAAENMPSGTAQRPGDVITQYGGRTVEVLNTDAEGRLVLADALAYADAELDPDVVVDIATLTGAITVALGRTVGGLYSTDEGLAGELIAAGAAADDRLWRMPLIDDYAAALESPLADLSNIESGSRYGGGSITAALFLREFAGGRPWAHLDIAGVGRSTAEDGVLTKGATGFGVRLLLEWLSRTA</sequence>
<dbReference type="Gene3D" id="3.40.220.10">
    <property type="entry name" value="Leucine Aminopeptidase, subunit E, domain 1"/>
    <property type="match status" value="1"/>
</dbReference>
<gene>
    <name evidence="8" type="primary">pepA</name>
    <name evidence="10" type="ORF">GCM10009560_69020</name>
</gene>